<evidence type="ECO:0000313" key="11">
    <source>
        <dbReference type="Proteomes" id="UP000184048"/>
    </source>
</evidence>
<reference evidence="10 11" key="1">
    <citation type="submission" date="2016-11" db="EMBL/GenBank/DDBJ databases">
        <authorList>
            <person name="Jaros S."/>
            <person name="Januszkiewicz K."/>
            <person name="Wedrychowicz H."/>
        </authorList>
    </citation>
    <scope>NUCLEOTIDE SEQUENCE [LARGE SCALE GENOMIC DNA]</scope>
    <source>
        <strain evidence="10 11">DSM 18119</strain>
    </source>
</reference>
<dbReference type="Pfam" id="PF03575">
    <property type="entry name" value="Peptidase_S51"/>
    <property type="match status" value="1"/>
</dbReference>
<dbReference type="SUPFAM" id="SSF52317">
    <property type="entry name" value="Class I glutamine amidotransferase-like"/>
    <property type="match status" value="1"/>
</dbReference>
<evidence type="ECO:0000256" key="6">
    <source>
        <dbReference type="ARBA" id="ARBA00022670"/>
    </source>
</evidence>
<feature type="active site" description="Charge relay system" evidence="9">
    <location>
        <position position="145"/>
    </location>
</feature>
<evidence type="ECO:0000256" key="4">
    <source>
        <dbReference type="ARBA" id="ARBA00013115"/>
    </source>
</evidence>
<dbReference type="AlphaFoldDB" id="A0A1M4SAR0"/>
<keyword evidence="7" id="KW-0378">Hydrolase</keyword>
<evidence type="ECO:0000313" key="10">
    <source>
        <dbReference type="EMBL" id="SHE29281.1"/>
    </source>
</evidence>
<dbReference type="InterPro" id="IPR011811">
    <property type="entry name" value="Peptidase_S51_cyanophycinase"/>
</dbReference>
<dbReference type="InterPro" id="IPR005320">
    <property type="entry name" value="Peptidase_S51"/>
</dbReference>
<keyword evidence="11" id="KW-1185">Reference proteome</keyword>
<feature type="active site" description="Charge relay system" evidence="9">
    <location>
        <position position="187"/>
    </location>
</feature>
<dbReference type="InterPro" id="IPR029062">
    <property type="entry name" value="Class_I_gatase-like"/>
</dbReference>
<dbReference type="CDD" id="cd03145">
    <property type="entry name" value="GAT1_cyanophycinase"/>
    <property type="match status" value="1"/>
</dbReference>
<evidence type="ECO:0000256" key="3">
    <source>
        <dbReference type="ARBA" id="ARBA00006534"/>
    </source>
</evidence>
<dbReference type="GO" id="GO:0008241">
    <property type="term" value="F:peptidyl-dipeptidase activity"/>
    <property type="evidence" value="ECO:0007669"/>
    <property type="project" value="UniProtKB-EC"/>
</dbReference>
<keyword evidence="6" id="KW-0645">Protease</keyword>
<evidence type="ECO:0000256" key="7">
    <source>
        <dbReference type="ARBA" id="ARBA00022801"/>
    </source>
</evidence>
<gene>
    <name evidence="10" type="ORF">SAMN02745131_00042</name>
</gene>
<evidence type="ECO:0000256" key="2">
    <source>
        <dbReference type="ARBA" id="ARBA00002039"/>
    </source>
</evidence>
<evidence type="ECO:0000256" key="8">
    <source>
        <dbReference type="ARBA" id="ARBA00022825"/>
    </source>
</evidence>
<comment type="function">
    <text evidence="2">Exopeptidase that catalyzes the hydrolytic cleavage of multi-L-arginyl-poly-L-aspartic acid (cyanophycin; a water-insoluble reserve polymer) into aspartate-arginine dipeptides.</text>
</comment>
<accession>A0A1M4SAR0</accession>
<dbReference type="NCBIfam" id="TIGR02069">
    <property type="entry name" value="cyanophycinase"/>
    <property type="match status" value="1"/>
</dbReference>
<keyword evidence="8" id="KW-0720">Serine protease</keyword>
<evidence type="ECO:0000256" key="5">
    <source>
        <dbReference type="ARBA" id="ARBA00015719"/>
    </source>
</evidence>
<dbReference type="GO" id="GO:0008236">
    <property type="term" value="F:serine-type peptidase activity"/>
    <property type="evidence" value="ECO:0007669"/>
    <property type="project" value="UniProtKB-KW"/>
</dbReference>
<dbReference type="PIRSF" id="PIRSF032067">
    <property type="entry name" value="Cyanophycinase"/>
    <property type="match status" value="1"/>
</dbReference>
<evidence type="ECO:0000256" key="1">
    <source>
        <dbReference type="ARBA" id="ARBA00001092"/>
    </source>
</evidence>
<sequence>MQSPKGYLIAIGGAEDKGSEAEKERQNSLDFFKEGILQQIVDLAGKKSTPKIEVVTTASSIPDEVAQIYKKAFKKLGLVDIGHLKITNREEADSKKTLERLEKCNCILFSGGDQLRLCSIVGGTEFLDILRERFEKEHFVIAGTSAGAACMGNTMIAGGEESKAYLKGRVELSIGLSFLRDVIIDTHFDARGRFGRLAQAIAAQPGAIGIGLDEDTGIVIEKGRMLRAIGSSSVVIVDGSSISHNNIADIKSGMPISISSLEVSIMTNSDVYDIDTREFVGVKFNHHEN</sequence>
<dbReference type="EC" id="3.4.15.6" evidence="4"/>
<comment type="similarity">
    <text evidence="3">Belongs to the peptidase S51 family.</text>
</comment>
<dbReference type="PANTHER" id="PTHR36175">
    <property type="entry name" value="CYANOPHYCINASE"/>
    <property type="match status" value="1"/>
</dbReference>
<comment type="catalytic activity">
    <reaction evidence="1">
        <text>[L-4-(L-arginin-2-N-yl)aspartate](n) + H2O = [L-4-(L-arginin-2-N-yl)aspartate](n-1) + L-4-(L-arginin-2-N-yl)aspartate</text>
        <dbReference type="Rhea" id="RHEA:12845"/>
        <dbReference type="Rhea" id="RHEA-COMP:13728"/>
        <dbReference type="Rhea" id="RHEA-COMP:13734"/>
        <dbReference type="ChEBI" id="CHEBI:15377"/>
        <dbReference type="ChEBI" id="CHEBI:137986"/>
        <dbReference type="ChEBI" id="CHEBI:137991"/>
        <dbReference type="EC" id="3.4.15.6"/>
    </reaction>
</comment>
<dbReference type="Gene3D" id="3.40.50.880">
    <property type="match status" value="1"/>
</dbReference>
<proteinExistence type="inferred from homology"/>
<dbReference type="EMBL" id="FQUU01000001">
    <property type="protein sequence ID" value="SHE29281.1"/>
    <property type="molecule type" value="Genomic_DNA"/>
</dbReference>
<evidence type="ECO:0000256" key="9">
    <source>
        <dbReference type="PIRSR" id="PIRSR032067-1"/>
    </source>
</evidence>
<dbReference type="RefSeq" id="WP_072833231.1">
    <property type="nucleotide sequence ID" value="NZ_FQUU01000001.1"/>
</dbReference>
<dbReference type="PANTHER" id="PTHR36175:SF1">
    <property type="entry name" value="CYANOPHYCINASE"/>
    <property type="match status" value="1"/>
</dbReference>
<dbReference type="STRING" id="1121884.SAMN02745131_00042"/>
<feature type="active site" description="Charge relay system" evidence="9">
    <location>
        <position position="214"/>
    </location>
</feature>
<dbReference type="GO" id="GO:0006508">
    <property type="term" value="P:proteolysis"/>
    <property type="evidence" value="ECO:0007669"/>
    <property type="project" value="UniProtKB-KW"/>
</dbReference>
<name>A0A1M4SAR0_9BACT</name>
<protein>
    <recommendedName>
        <fullName evidence="5">Cyanophycinase</fullName>
        <ecNumber evidence="4">3.4.15.6</ecNumber>
    </recommendedName>
</protein>
<dbReference type="Proteomes" id="UP000184048">
    <property type="component" value="Unassembled WGS sequence"/>
</dbReference>
<organism evidence="10 11">
    <name type="scientific">Flavisolibacter ginsengisoli DSM 18119</name>
    <dbReference type="NCBI Taxonomy" id="1121884"/>
    <lineage>
        <taxon>Bacteria</taxon>
        <taxon>Pseudomonadati</taxon>
        <taxon>Bacteroidota</taxon>
        <taxon>Chitinophagia</taxon>
        <taxon>Chitinophagales</taxon>
        <taxon>Chitinophagaceae</taxon>
        <taxon>Flavisolibacter</taxon>
    </lineage>
</organism>